<comment type="caution">
    <text evidence="2">The sequence shown here is derived from an EMBL/GenBank/DDBJ whole genome shotgun (WGS) entry which is preliminary data.</text>
</comment>
<keyword evidence="3" id="KW-1185">Reference proteome</keyword>
<dbReference type="OrthoDB" id="1909293at2759"/>
<evidence type="ECO:0000259" key="1">
    <source>
        <dbReference type="PROSITE" id="PS51277"/>
    </source>
</evidence>
<name>A0A5J9TH19_9POAL</name>
<gene>
    <name evidence="2" type="ORF">EJB05_43471</name>
</gene>
<dbReference type="InterPro" id="IPR004873">
    <property type="entry name" value="BURP_dom"/>
</dbReference>
<protein>
    <recommendedName>
        <fullName evidence="1">BURP domain-containing protein</fullName>
    </recommendedName>
</protein>
<dbReference type="SMART" id="SM01045">
    <property type="entry name" value="BURP"/>
    <property type="match status" value="1"/>
</dbReference>
<dbReference type="PANTHER" id="PTHR31236">
    <property type="entry name" value="BURP DOMAIN PROTEIN USPL1-LIKE"/>
    <property type="match status" value="1"/>
</dbReference>
<dbReference type="PANTHER" id="PTHR31236:SF3">
    <property type="entry name" value="BURP DOMAIN-CONTAINING PROTEIN 15"/>
    <property type="match status" value="1"/>
</dbReference>
<dbReference type="AlphaFoldDB" id="A0A5J9TH19"/>
<dbReference type="Gramene" id="TVU09971">
    <property type="protein sequence ID" value="TVU09971"/>
    <property type="gene ID" value="EJB05_43471"/>
</dbReference>
<reference evidence="2 3" key="1">
    <citation type="journal article" date="2019" name="Sci. Rep.">
        <title>A high-quality genome of Eragrostis curvula grass provides insights into Poaceae evolution and supports new strategies to enhance forage quality.</title>
        <authorList>
            <person name="Carballo J."/>
            <person name="Santos B.A.C.M."/>
            <person name="Zappacosta D."/>
            <person name="Garbus I."/>
            <person name="Selva J.P."/>
            <person name="Gallo C.A."/>
            <person name="Diaz A."/>
            <person name="Albertini E."/>
            <person name="Caccamo M."/>
            <person name="Echenique V."/>
        </authorList>
    </citation>
    <scope>NUCLEOTIDE SEQUENCE [LARGE SCALE GENOMIC DNA]</scope>
    <source>
        <strain evidence="3">cv. Victoria</strain>
        <tissue evidence="2">Leaf</tissue>
    </source>
</reference>
<evidence type="ECO:0000313" key="3">
    <source>
        <dbReference type="Proteomes" id="UP000324897"/>
    </source>
</evidence>
<dbReference type="Pfam" id="PF03181">
    <property type="entry name" value="BURP"/>
    <property type="match status" value="1"/>
</dbReference>
<accession>A0A5J9TH19</accession>
<dbReference type="Proteomes" id="UP000324897">
    <property type="component" value="Chromosome 3"/>
</dbReference>
<dbReference type="EMBL" id="RWGY01000039">
    <property type="protein sequence ID" value="TVU09971.1"/>
    <property type="molecule type" value="Genomic_DNA"/>
</dbReference>
<dbReference type="InterPro" id="IPR044816">
    <property type="entry name" value="BURP"/>
</dbReference>
<dbReference type="PROSITE" id="PS51277">
    <property type="entry name" value="BURP"/>
    <property type="match status" value="1"/>
</dbReference>
<organism evidence="2 3">
    <name type="scientific">Eragrostis curvula</name>
    <name type="common">weeping love grass</name>
    <dbReference type="NCBI Taxonomy" id="38414"/>
    <lineage>
        <taxon>Eukaryota</taxon>
        <taxon>Viridiplantae</taxon>
        <taxon>Streptophyta</taxon>
        <taxon>Embryophyta</taxon>
        <taxon>Tracheophyta</taxon>
        <taxon>Spermatophyta</taxon>
        <taxon>Magnoliopsida</taxon>
        <taxon>Liliopsida</taxon>
        <taxon>Poales</taxon>
        <taxon>Poaceae</taxon>
        <taxon>PACMAD clade</taxon>
        <taxon>Chloridoideae</taxon>
        <taxon>Eragrostideae</taxon>
        <taxon>Eragrostidinae</taxon>
        <taxon>Eragrostis</taxon>
    </lineage>
</organism>
<proteinExistence type="predicted"/>
<evidence type="ECO:0000313" key="2">
    <source>
        <dbReference type="EMBL" id="TVU09971.1"/>
    </source>
</evidence>
<sequence length="367" mass="39036">MHLVACILYKFGAHALVFPRGHSQGASRSQELKGRLLLALSLLSLHLRSDPMACLLALIIAATVLTVQSEPCIAQNLPHKAEHHTVYNSYFADAFLFLDPQVPTGNKLANAARTSPAEAFWRTALPGSPMPESIRELLHTHPESTVLNDAKLKDDGDDPPPMSFKYDDYRAQKASPRNDAAAPTPEVLKHVAAGARNAATGGSNAAASSSPTVFFLEEAVRVGGSLPFRGVRRAPAVTDAPAMVTKNMQAPLRLLTVRAVRAVAEGSSFMVCRRRELRGPCDDEAVAYGCRATTTMGPARAYDVAGGHDAAVVMTAAVFCHADTSRWDPEHVAFRLLGVKPGGAAVCYAVPDAHVLAAGHDEGHASP</sequence>
<feature type="domain" description="BURP" evidence="1">
    <location>
        <begin position="119"/>
        <end position="360"/>
    </location>
</feature>